<dbReference type="InterPro" id="IPR000089">
    <property type="entry name" value="Biotin_lipoyl"/>
</dbReference>
<dbReference type="FunFam" id="2.40.50.100:FF:000003">
    <property type="entry name" value="Acetyl-CoA carboxylase biotin carboxyl carrier protein"/>
    <property type="match status" value="1"/>
</dbReference>
<dbReference type="SUPFAM" id="SSF56059">
    <property type="entry name" value="Glutathione synthetase ATP-binding domain-like"/>
    <property type="match status" value="1"/>
</dbReference>
<dbReference type="InterPro" id="IPR005479">
    <property type="entry name" value="CPAse_ATP-bd"/>
</dbReference>
<evidence type="ECO:0000259" key="10">
    <source>
        <dbReference type="PROSITE" id="PS50979"/>
    </source>
</evidence>
<feature type="domain" description="Lipoyl-binding" evidence="8">
    <location>
        <begin position="573"/>
        <end position="650"/>
    </location>
</feature>
<reference evidence="11 12" key="2">
    <citation type="journal article" date="2020" name="MBio">
        <title>Isolation and Molecular Analysis of a Novel Neorickettsia Species That Causes Potomac Horse Fever.</title>
        <authorList>
            <person name="Teymournejad O."/>
            <person name="Lin M."/>
            <person name="Bekebrede H."/>
            <person name="Kamr A."/>
            <person name="Toribio R.E."/>
            <person name="Arroyo L.G."/>
            <person name="Baird J.D."/>
            <person name="Rikihisa Y."/>
        </authorList>
    </citation>
    <scope>NUCLEOTIDE SEQUENCE [LARGE SCALE GENOMIC DNA]</scope>
    <source>
        <strain evidence="11 12">Fin17</strain>
    </source>
</reference>
<evidence type="ECO:0000256" key="6">
    <source>
        <dbReference type="ARBA" id="ARBA00023267"/>
    </source>
</evidence>
<dbReference type="PROSITE" id="PS50979">
    <property type="entry name" value="BC"/>
    <property type="match status" value="1"/>
</dbReference>
<dbReference type="Proteomes" id="UP000464912">
    <property type="component" value="Chromosome"/>
</dbReference>
<protein>
    <submittedName>
        <fullName evidence="11">ATP-grasp domain-containing protein</fullName>
    </submittedName>
</protein>
<gene>
    <name evidence="11" type="ORF">GP480_03305</name>
</gene>
<dbReference type="Pfam" id="PF02786">
    <property type="entry name" value="CPSase_L_D2"/>
    <property type="match status" value="1"/>
</dbReference>
<dbReference type="InterPro" id="IPR011054">
    <property type="entry name" value="Rudment_hybrid_motif"/>
</dbReference>
<dbReference type="CDD" id="cd06850">
    <property type="entry name" value="biotinyl_domain"/>
    <property type="match status" value="1"/>
</dbReference>
<dbReference type="InterPro" id="IPR050856">
    <property type="entry name" value="Biotin_carboxylase_complex"/>
</dbReference>
<dbReference type="GO" id="GO:0016874">
    <property type="term" value="F:ligase activity"/>
    <property type="evidence" value="ECO:0007669"/>
    <property type="project" value="UniProtKB-KW"/>
</dbReference>
<dbReference type="PROSITE" id="PS00866">
    <property type="entry name" value="CPSASE_1"/>
    <property type="match status" value="1"/>
</dbReference>
<dbReference type="FunFam" id="3.30.1490.20:FF:000003">
    <property type="entry name" value="acetyl-CoA carboxylase isoform X1"/>
    <property type="match status" value="1"/>
</dbReference>
<evidence type="ECO:0000259" key="8">
    <source>
        <dbReference type="PROSITE" id="PS50968"/>
    </source>
</evidence>
<evidence type="ECO:0000256" key="4">
    <source>
        <dbReference type="ARBA" id="ARBA00022840"/>
    </source>
</evidence>
<dbReference type="PANTHER" id="PTHR18866">
    <property type="entry name" value="CARBOXYLASE:PYRUVATE/ACETYL-COA/PROPIONYL-COA CARBOXYLASE"/>
    <property type="match status" value="1"/>
</dbReference>
<keyword evidence="6" id="KW-0092">Biotin</keyword>
<keyword evidence="3 7" id="KW-0547">Nucleotide-binding</keyword>
<reference evidence="11 12" key="1">
    <citation type="journal article" date="2020" name="MBio">
        <title>Erratum for Teymournejad et al., 'Isolation and Molecular Analysis of a Novel Neorickettsia Species That Causes Potomac Horse Fever'.</title>
        <authorList>
            <person name="Teymournejad O."/>
            <person name="Lin M."/>
            <person name="Bekebrede H."/>
            <person name="Kamr A."/>
            <person name="Toribio R.E."/>
            <person name="Arroyo L.G."/>
            <person name="Baird J.D."/>
            <person name="Rikihisa Y."/>
        </authorList>
    </citation>
    <scope>NUCLEOTIDE SEQUENCE [LARGE SCALE GENOMIC DNA]</scope>
    <source>
        <strain evidence="11 12">Fin17</strain>
    </source>
</reference>
<dbReference type="InterPro" id="IPR001882">
    <property type="entry name" value="Biotin_BS"/>
</dbReference>
<dbReference type="EMBL" id="CP047224">
    <property type="protein sequence ID" value="QHD65433.1"/>
    <property type="molecule type" value="Genomic_DNA"/>
</dbReference>
<dbReference type="SUPFAM" id="SSF52440">
    <property type="entry name" value="PreATP-grasp domain"/>
    <property type="match status" value="1"/>
</dbReference>
<evidence type="ECO:0000313" key="12">
    <source>
        <dbReference type="Proteomes" id="UP000464912"/>
    </source>
</evidence>
<dbReference type="KEGG" id="nef:GP480_03305"/>
<evidence type="ECO:0000256" key="3">
    <source>
        <dbReference type="ARBA" id="ARBA00022741"/>
    </source>
</evidence>
<evidence type="ECO:0000313" key="11">
    <source>
        <dbReference type="EMBL" id="QHD65433.1"/>
    </source>
</evidence>
<evidence type="ECO:0000256" key="7">
    <source>
        <dbReference type="PROSITE-ProRule" id="PRU00409"/>
    </source>
</evidence>
<dbReference type="RefSeq" id="WP_160095823.1">
    <property type="nucleotide sequence ID" value="NZ_CP047224.1"/>
</dbReference>
<dbReference type="PROSITE" id="PS00188">
    <property type="entry name" value="BIOTIN"/>
    <property type="match status" value="1"/>
</dbReference>
<dbReference type="Pfam" id="PF02785">
    <property type="entry name" value="Biotin_carb_C"/>
    <property type="match status" value="1"/>
</dbReference>
<accession>A0A6P1GB58</accession>
<dbReference type="SUPFAM" id="SSF51230">
    <property type="entry name" value="Single hybrid motif"/>
    <property type="match status" value="1"/>
</dbReference>
<keyword evidence="12" id="KW-1185">Reference proteome</keyword>
<dbReference type="GO" id="GO:0046872">
    <property type="term" value="F:metal ion binding"/>
    <property type="evidence" value="ECO:0007669"/>
    <property type="project" value="InterPro"/>
</dbReference>
<evidence type="ECO:0000256" key="5">
    <source>
        <dbReference type="ARBA" id="ARBA00022946"/>
    </source>
</evidence>
<evidence type="ECO:0000256" key="2">
    <source>
        <dbReference type="ARBA" id="ARBA00022598"/>
    </source>
</evidence>
<evidence type="ECO:0000256" key="1">
    <source>
        <dbReference type="ARBA" id="ARBA00001953"/>
    </source>
</evidence>
<feature type="domain" description="ATP-grasp" evidence="9">
    <location>
        <begin position="121"/>
        <end position="318"/>
    </location>
</feature>
<dbReference type="GO" id="GO:0005524">
    <property type="term" value="F:ATP binding"/>
    <property type="evidence" value="ECO:0007669"/>
    <property type="project" value="UniProtKB-UniRule"/>
</dbReference>
<dbReference type="SUPFAM" id="SSF51246">
    <property type="entry name" value="Rudiment single hybrid motif"/>
    <property type="match status" value="1"/>
</dbReference>
<dbReference type="PROSITE" id="PS50968">
    <property type="entry name" value="BIOTINYL_LIPOYL"/>
    <property type="match status" value="1"/>
</dbReference>
<name>A0A6P1GB58_9RICK</name>
<dbReference type="InterPro" id="IPR005481">
    <property type="entry name" value="BC-like_N"/>
</dbReference>
<keyword evidence="2" id="KW-0436">Ligase</keyword>
<sequence length="652" mass="72755">MSIQKVLIANRGEIVSRIARTLKKLGKKSVAIYSDLDVNSGYIQHTDEAVHIGGVTVSESYNNVESILTAVRKSGADAVHPGYGFLSENSSFARSVEQAGFTFIGPSSECISMMSDKVMAKKIAQKASINLVPGYLGEISDYGQAVSIAKEIGFPVLIKAAAGGGGKGMRLVNREDELRGAMQLACHEALNFFADERIFIEKYIKNPRHIEVQLIADKNGHVICLGERECSVQRRHQKVVEEAPSLVLDRGLREKMYEQSIRLARAVGYTSVGTVEYILDQERNFYFMEMNTRIQVEHTVTEMITGIDIVEEMIRIAEGNDLSKKKSVTKFNGWSFEARIYGEDPMNNFMPTSGFVRRADFPTNVRVESSVSTGSEVGMFYDPMMAKIIVKGKTRSDALKGMCEALQMTCIVGVKNNLVFLESLFRNTDFINGNINTHFVEKQYQGVGWYESLDKCATLRFIAVTLYTMMDIWSGSFEESRTFIVRLGSQEYEVDVSIASGKFSFVLAKEEYRVEILRETKEGLFLAKINGEAFAARFFNTDKLSKRVEYDGCSQLCLALPKEVYTKWLSVQKNTSGIQKADKMVSTMTGVIVSIYVGVGDTVRPGDPLFLLEAMKMQNTITAERAGTVKEVCVVQEQNVSEGDLLLRFLKV</sequence>
<dbReference type="Pfam" id="PF00289">
    <property type="entry name" value="Biotin_carb_N"/>
    <property type="match status" value="1"/>
</dbReference>
<dbReference type="InterPro" id="IPR011053">
    <property type="entry name" value="Single_hybrid_motif"/>
</dbReference>
<keyword evidence="4 7" id="KW-0067">ATP-binding</keyword>
<dbReference type="InterPro" id="IPR016185">
    <property type="entry name" value="PreATP-grasp_dom_sf"/>
</dbReference>
<feature type="domain" description="Biotin carboxylation" evidence="10">
    <location>
        <begin position="2"/>
        <end position="445"/>
    </location>
</feature>
<organism evidence="11 12">
    <name type="scientific">Neorickettsia findlayensis</name>
    <dbReference type="NCBI Taxonomy" id="2686014"/>
    <lineage>
        <taxon>Bacteria</taxon>
        <taxon>Pseudomonadati</taxon>
        <taxon>Pseudomonadota</taxon>
        <taxon>Alphaproteobacteria</taxon>
        <taxon>Rickettsiales</taxon>
        <taxon>Anaplasmataceae</taxon>
        <taxon>Neorickettsia</taxon>
    </lineage>
</organism>
<dbReference type="InterPro" id="IPR011761">
    <property type="entry name" value="ATP-grasp"/>
</dbReference>
<dbReference type="Gene3D" id="3.30.470.20">
    <property type="entry name" value="ATP-grasp fold, B domain"/>
    <property type="match status" value="1"/>
</dbReference>
<dbReference type="PROSITE" id="PS50975">
    <property type="entry name" value="ATP_GRASP"/>
    <property type="match status" value="1"/>
</dbReference>
<dbReference type="PANTHER" id="PTHR18866:SF33">
    <property type="entry name" value="METHYLCROTONOYL-COA CARBOXYLASE SUBUNIT ALPHA, MITOCHONDRIAL-RELATED"/>
    <property type="match status" value="1"/>
</dbReference>
<dbReference type="SMART" id="SM00878">
    <property type="entry name" value="Biotin_carb_C"/>
    <property type="match status" value="1"/>
</dbReference>
<keyword evidence="5" id="KW-0809">Transit peptide</keyword>
<dbReference type="InterPro" id="IPR005482">
    <property type="entry name" value="Biotin_COase_C"/>
</dbReference>
<proteinExistence type="predicted"/>
<dbReference type="AlphaFoldDB" id="A0A6P1GB58"/>
<dbReference type="Gene3D" id="2.40.50.100">
    <property type="match status" value="1"/>
</dbReference>
<dbReference type="FunFam" id="3.30.470.20:FF:000028">
    <property type="entry name" value="Methylcrotonoyl-CoA carboxylase subunit alpha, mitochondrial"/>
    <property type="match status" value="1"/>
</dbReference>
<dbReference type="InterPro" id="IPR011764">
    <property type="entry name" value="Biotin_carboxylation_dom"/>
</dbReference>
<evidence type="ECO:0000259" key="9">
    <source>
        <dbReference type="PROSITE" id="PS50975"/>
    </source>
</evidence>
<dbReference type="PROSITE" id="PS00867">
    <property type="entry name" value="CPSASE_2"/>
    <property type="match status" value="1"/>
</dbReference>
<dbReference type="Pfam" id="PF00364">
    <property type="entry name" value="Biotin_lipoyl"/>
    <property type="match status" value="1"/>
</dbReference>
<comment type="cofactor">
    <cofactor evidence="1">
        <name>biotin</name>
        <dbReference type="ChEBI" id="CHEBI:57586"/>
    </cofactor>
</comment>